<name>A0AAN5CW25_9BILA</name>
<accession>A0AAN5CW25</accession>
<evidence type="ECO:0000313" key="3">
    <source>
        <dbReference type="Proteomes" id="UP001328107"/>
    </source>
</evidence>
<protein>
    <submittedName>
        <fullName evidence="2">Uncharacterized protein</fullName>
    </submittedName>
</protein>
<evidence type="ECO:0000256" key="1">
    <source>
        <dbReference type="SAM" id="MobiDB-lite"/>
    </source>
</evidence>
<sequence length="109" mass="11279">MMPSSCWSRGTASSSRPRPTPTSSPCMRRSRPCTPATGGRPAFLGGKGIALGAIADALVGAGREDLAGMVQEMVEGSLASSTLKQYARAETIRRKFAVALDVAKNGPPS</sequence>
<feature type="region of interest" description="Disordered" evidence="1">
    <location>
        <begin position="1"/>
        <end position="40"/>
    </location>
</feature>
<feature type="non-terminal residue" evidence="2">
    <location>
        <position position="109"/>
    </location>
</feature>
<dbReference type="Proteomes" id="UP001328107">
    <property type="component" value="Unassembled WGS sequence"/>
</dbReference>
<dbReference type="AlphaFoldDB" id="A0AAN5CW25"/>
<evidence type="ECO:0000313" key="2">
    <source>
        <dbReference type="EMBL" id="GMR51632.1"/>
    </source>
</evidence>
<keyword evidence="3" id="KW-1185">Reference proteome</keyword>
<comment type="caution">
    <text evidence="2">The sequence shown here is derived from an EMBL/GenBank/DDBJ whole genome shotgun (WGS) entry which is preliminary data.</text>
</comment>
<organism evidence="2 3">
    <name type="scientific">Pristionchus mayeri</name>
    <dbReference type="NCBI Taxonomy" id="1317129"/>
    <lineage>
        <taxon>Eukaryota</taxon>
        <taxon>Metazoa</taxon>
        <taxon>Ecdysozoa</taxon>
        <taxon>Nematoda</taxon>
        <taxon>Chromadorea</taxon>
        <taxon>Rhabditida</taxon>
        <taxon>Rhabditina</taxon>
        <taxon>Diplogasteromorpha</taxon>
        <taxon>Diplogasteroidea</taxon>
        <taxon>Neodiplogasteridae</taxon>
        <taxon>Pristionchus</taxon>
    </lineage>
</organism>
<proteinExistence type="predicted"/>
<feature type="compositionally biased region" description="Low complexity" evidence="1">
    <location>
        <begin position="8"/>
        <end position="35"/>
    </location>
</feature>
<gene>
    <name evidence="2" type="ORF">PMAYCL1PPCAC_21827</name>
</gene>
<reference evidence="3" key="1">
    <citation type="submission" date="2022-10" db="EMBL/GenBank/DDBJ databases">
        <title>Genome assembly of Pristionchus species.</title>
        <authorList>
            <person name="Yoshida K."/>
            <person name="Sommer R.J."/>
        </authorList>
    </citation>
    <scope>NUCLEOTIDE SEQUENCE [LARGE SCALE GENOMIC DNA]</scope>
    <source>
        <strain evidence="3">RS5460</strain>
    </source>
</reference>
<dbReference type="EMBL" id="BTRK01000005">
    <property type="protein sequence ID" value="GMR51632.1"/>
    <property type="molecule type" value="Genomic_DNA"/>
</dbReference>